<dbReference type="InterPro" id="IPR036390">
    <property type="entry name" value="WH_DNA-bd_sf"/>
</dbReference>
<accession>A0A5P1WYB6</accession>
<dbReference type="KEGG" id="lnn:F0161_00890"/>
<dbReference type="Gene3D" id="1.10.10.10">
    <property type="entry name" value="Winged helix-like DNA-binding domain superfamily/Winged helix DNA-binding domain"/>
    <property type="match status" value="1"/>
</dbReference>
<proteinExistence type="predicted"/>
<dbReference type="OrthoDB" id="5419426at2"/>
<dbReference type="RefSeq" id="WP_150203203.1">
    <property type="nucleotide sequence ID" value="NZ_CAUQTN010000008.1"/>
</dbReference>
<dbReference type="Proteomes" id="UP000325295">
    <property type="component" value="Chromosome"/>
</dbReference>
<organism evidence="5 6">
    <name type="scientific">Paucilactobacillus nenjiangensis</name>
    <dbReference type="NCBI Taxonomy" id="1296540"/>
    <lineage>
        <taxon>Bacteria</taxon>
        <taxon>Bacillati</taxon>
        <taxon>Bacillota</taxon>
        <taxon>Bacilli</taxon>
        <taxon>Lactobacillales</taxon>
        <taxon>Lactobacillaceae</taxon>
        <taxon>Paucilactobacillus</taxon>
    </lineage>
</organism>
<dbReference type="InterPro" id="IPR000835">
    <property type="entry name" value="HTH_MarR-typ"/>
</dbReference>
<dbReference type="EMBL" id="CP043939">
    <property type="protein sequence ID" value="QER66566.1"/>
    <property type="molecule type" value="Genomic_DNA"/>
</dbReference>
<keyword evidence="2" id="KW-0238">DNA-binding</keyword>
<dbReference type="Pfam" id="PF01047">
    <property type="entry name" value="MarR"/>
    <property type="match status" value="1"/>
</dbReference>
<protein>
    <submittedName>
        <fullName evidence="5">MarR family transcriptional regulator</fullName>
    </submittedName>
</protein>
<keyword evidence="6" id="KW-1185">Reference proteome</keyword>
<dbReference type="PROSITE" id="PS50995">
    <property type="entry name" value="HTH_MARR_2"/>
    <property type="match status" value="1"/>
</dbReference>
<dbReference type="AlphaFoldDB" id="A0A5P1WYB6"/>
<dbReference type="GO" id="GO:0003677">
    <property type="term" value="F:DNA binding"/>
    <property type="evidence" value="ECO:0007669"/>
    <property type="project" value="UniProtKB-KW"/>
</dbReference>
<gene>
    <name evidence="5" type="ORF">F0161_00890</name>
</gene>
<dbReference type="PANTHER" id="PTHR42756">
    <property type="entry name" value="TRANSCRIPTIONAL REGULATOR, MARR"/>
    <property type="match status" value="1"/>
</dbReference>
<feature type="domain" description="HTH marR-type" evidence="4">
    <location>
        <begin position="1"/>
        <end position="137"/>
    </location>
</feature>
<name>A0A5P1WYB6_9LACO</name>
<reference evidence="5 6" key="1">
    <citation type="submission" date="2019-09" db="EMBL/GenBank/DDBJ databases">
        <title>Complete Genome Sequence of Lactobacillus nenjiangensis SH-Y15, isolated from sauerkraut.</title>
        <authorList>
            <person name="Yang H."/>
        </authorList>
    </citation>
    <scope>NUCLEOTIDE SEQUENCE [LARGE SCALE GENOMIC DNA]</scope>
    <source>
        <strain evidence="5 6">SH-Y15</strain>
    </source>
</reference>
<evidence type="ECO:0000256" key="2">
    <source>
        <dbReference type="ARBA" id="ARBA00023125"/>
    </source>
</evidence>
<dbReference type="PANTHER" id="PTHR42756:SF1">
    <property type="entry name" value="TRANSCRIPTIONAL REPRESSOR OF EMRAB OPERON"/>
    <property type="match status" value="1"/>
</dbReference>
<keyword evidence="1" id="KW-0805">Transcription regulation</keyword>
<evidence type="ECO:0000313" key="5">
    <source>
        <dbReference type="EMBL" id="QER66566.1"/>
    </source>
</evidence>
<dbReference type="InterPro" id="IPR036388">
    <property type="entry name" value="WH-like_DNA-bd_sf"/>
</dbReference>
<keyword evidence="3" id="KW-0804">Transcription</keyword>
<sequence length="140" mass="16069">MDKTQLAQIRQFNRDYVLILGILNNSMKNLDFSLTEGRVLFEIHDGQTVIANKLAIKIGLDRGYLNRIIKKLEQLNLVSKESSPKDNRVKILHTTVLGQQAIDKINLENDNFTAEVFSKFNNQELKQIIKSMELISARLL</sequence>
<evidence type="ECO:0000256" key="1">
    <source>
        <dbReference type="ARBA" id="ARBA00023015"/>
    </source>
</evidence>
<evidence type="ECO:0000259" key="4">
    <source>
        <dbReference type="PROSITE" id="PS50995"/>
    </source>
</evidence>
<dbReference type="GO" id="GO:0003700">
    <property type="term" value="F:DNA-binding transcription factor activity"/>
    <property type="evidence" value="ECO:0007669"/>
    <property type="project" value="InterPro"/>
</dbReference>
<dbReference type="SUPFAM" id="SSF46785">
    <property type="entry name" value="Winged helix' DNA-binding domain"/>
    <property type="match status" value="1"/>
</dbReference>
<evidence type="ECO:0000313" key="6">
    <source>
        <dbReference type="Proteomes" id="UP000325295"/>
    </source>
</evidence>
<evidence type="ECO:0000256" key="3">
    <source>
        <dbReference type="ARBA" id="ARBA00023163"/>
    </source>
</evidence>
<dbReference type="SMART" id="SM00347">
    <property type="entry name" value="HTH_MARR"/>
    <property type="match status" value="1"/>
</dbReference>